<dbReference type="Gene3D" id="3.30.710.10">
    <property type="entry name" value="Potassium Channel Kv1.1, Chain A"/>
    <property type="match status" value="1"/>
</dbReference>
<proteinExistence type="predicted"/>
<dbReference type="Pfam" id="PF00651">
    <property type="entry name" value="BTB"/>
    <property type="match status" value="1"/>
</dbReference>
<feature type="domain" description="BTB" evidence="2">
    <location>
        <begin position="42"/>
        <end position="102"/>
    </location>
</feature>
<dbReference type="SMART" id="SM00225">
    <property type="entry name" value="BTB"/>
    <property type="match status" value="1"/>
</dbReference>
<keyword evidence="4" id="KW-1185">Reference proteome</keyword>
<reference evidence="3 4" key="1">
    <citation type="submission" date="2024-06" db="EMBL/GenBank/DDBJ databases">
        <authorList>
            <person name="Kraege A."/>
            <person name="Thomma B."/>
        </authorList>
    </citation>
    <scope>NUCLEOTIDE SEQUENCE [LARGE SCALE GENOMIC DNA]</scope>
</reference>
<comment type="caution">
    <text evidence="3">The sequence shown here is derived from an EMBL/GenBank/DDBJ whole genome shotgun (WGS) entry which is preliminary data.</text>
</comment>
<accession>A0ABP1FY20</accession>
<dbReference type="EMBL" id="CAXHTA020000010">
    <property type="protein sequence ID" value="CAL5224366.1"/>
    <property type="molecule type" value="Genomic_DNA"/>
</dbReference>
<gene>
    <name evidence="3" type="primary">g7041</name>
    <name evidence="3" type="ORF">VP750_LOCUS6025</name>
</gene>
<dbReference type="CDD" id="cd18186">
    <property type="entry name" value="BTB_POZ_ZBTB_KLHL-like"/>
    <property type="match status" value="1"/>
</dbReference>
<evidence type="ECO:0000313" key="3">
    <source>
        <dbReference type="EMBL" id="CAL5224366.1"/>
    </source>
</evidence>
<comment type="pathway">
    <text evidence="1">Protein modification; protein ubiquitination.</text>
</comment>
<dbReference type="Proteomes" id="UP001497392">
    <property type="component" value="Unassembled WGS sequence"/>
</dbReference>
<name>A0ABP1FY20_9CHLO</name>
<organism evidence="3 4">
    <name type="scientific">Coccomyxa viridis</name>
    <dbReference type="NCBI Taxonomy" id="1274662"/>
    <lineage>
        <taxon>Eukaryota</taxon>
        <taxon>Viridiplantae</taxon>
        <taxon>Chlorophyta</taxon>
        <taxon>core chlorophytes</taxon>
        <taxon>Trebouxiophyceae</taxon>
        <taxon>Trebouxiophyceae incertae sedis</taxon>
        <taxon>Coccomyxaceae</taxon>
        <taxon>Coccomyxa</taxon>
    </lineage>
</organism>
<sequence>MVGVKAAPRGLVMVHAPPAAEESHLDLPLVDCRISDDFEELADCQLICGNEIIKCHSQILGMHSPVLSSCFSACKEKVLRLDECMEGVDTEAVKLLLAYMYSPDSMAFVTGLDMRQLEKAAVLADVWAMTRFLALCDTHLHGCAELKKSTPEGVVGWLLRANQCHLPRQASLTTKLCQISPLNISLLQRAWESLLSAAKCEACIAARFIELQFCEPIPLLQAKCEAYIAQRFNELKFCACMEGLGRDTWMRLMYISSYRDQGGKEAVLHRQAPATPGRPSWHSAGCVFSR</sequence>
<evidence type="ECO:0000259" key="2">
    <source>
        <dbReference type="PROSITE" id="PS50097"/>
    </source>
</evidence>
<protein>
    <submittedName>
        <fullName evidence="3">G7041 protein</fullName>
    </submittedName>
</protein>
<evidence type="ECO:0000256" key="1">
    <source>
        <dbReference type="ARBA" id="ARBA00004906"/>
    </source>
</evidence>
<dbReference type="InterPro" id="IPR011333">
    <property type="entry name" value="SKP1/BTB/POZ_sf"/>
</dbReference>
<dbReference type="PROSITE" id="PS50097">
    <property type="entry name" value="BTB"/>
    <property type="match status" value="1"/>
</dbReference>
<evidence type="ECO:0000313" key="4">
    <source>
        <dbReference type="Proteomes" id="UP001497392"/>
    </source>
</evidence>
<dbReference type="InterPro" id="IPR000210">
    <property type="entry name" value="BTB/POZ_dom"/>
</dbReference>
<dbReference type="SUPFAM" id="SSF54695">
    <property type="entry name" value="POZ domain"/>
    <property type="match status" value="1"/>
</dbReference>